<comment type="caution">
    <text evidence="8">The sequence shown here is derived from an EMBL/GenBank/DDBJ whole genome shotgun (WGS) entry which is preliminary data.</text>
</comment>
<evidence type="ECO:0000256" key="6">
    <source>
        <dbReference type="PIRSR" id="PIRSR000097-3"/>
    </source>
</evidence>
<evidence type="ECO:0000256" key="2">
    <source>
        <dbReference type="ARBA" id="ARBA00022857"/>
    </source>
</evidence>
<dbReference type="STRING" id="5288.A0A5C5G5A6"/>
<dbReference type="InterPro" id="IPR044494">
    <property type="entry name" value="AKR3C2/3"/>
</dbReference>
<dbReference type="EMBL" id="SOZI01000009">
    <property type="protein sequence ID" value="TNY23656.1"/>
    <property type="molecule type" value="Genomic_DNA"/>
</dbReference>
<protein>
    <submittedName>
        <fullName evidence="8">NADP-dependent oxidoreductase domain-containing protein</fullName>
    </submittedName>
</protein>
<dbReference type="PRINTS" id="PR00069">
    <property type="entry name" value="ALDKETRDTASE"/>
</dbReference>
<gene>
    <name evidence="8" type="ORF">DMC30DRAFT_413988</name>
</gene>
<proteinExistence type="inferred from homology"/>
<feature type="binding site" evidence="5">
    <location>
        <position position="118"/>
    </location>
    <ligand>
        <name>substrate</name>
    </ligand>
</feature>
<keyword evidence="9" id="KW-1185">Reference proteome</keyword>
<dbReference type="PROSITE" id="PS00062">
    <property type="entry name" value="ALDOKETO_REDUCTASE_2"/>
    <property type="match status" value="1"/>
</dbReference>
<evidence type="ECO:0000256" key="1">
    <source>
        <dbReference type="ARBA" id="ARBA00007905"/>
    </source>
</evidence>
<dbReference type="PANTHER" id="PTHR43827">
    <property type="entry name" value="2,5-DIKETO-D-GLUCONIC ACID REDUCTASE"/>
    <property type="match status" value="1"/>
</dbReference>
<reference evidence="8 9" key="1">
    <citation type="submission" date="2019-03" db="EMBL/GenBank/DDBJ databases">
        <title>Rhodosporidium diobovatum UCD-FST 08-225 genome sequencing, assembly, and annotation.</title>
        <authorList>
            <person name="Fakankun I.U."/>
            <person name="Fristensky B."/>
            <person name="Levin D.B."/>
        </authorList>
    </citation>
    <scope>NUCLEOTIDE SEQUENCE [LARGE SCALE GENOMIC DNA]</scope>
    <source>
        <strain evidence="8 9">UCD-FST 08-225</strain>
    </source>
</reference>
<sequence length="303" mass="32707">MPFPSFKVAGSSVRVPGLAFGSGSTWRSNPRPLSEDGTAPAVVEAVQSAVAAGFRHFDCAEAYQTDRSVGAALAASGVPRPDLFVTSKVFRALPHVEDEVQRQLRELRIEQFDLFLIHTPKATEVAGLTHAEAWARLEGLVDKGWTRAIGVSNYTPSDLDSLLPHARIPPAVNQVSIYPYIYHRVLPTITYCEARGILIEAYELASSLVRPSEQGGPLDPVLERIVDELAEASRGKRFTPGQVLLAWASAKGWVAVTTSSKRERQEEYVGAGEISLTAEQVAAIDAAGKAGAEQGYGTYSSWS</sequence>
<dbReference type="CDD" id="cd19120">
    <property type="entry name" value="AKR_AKR3C2-3"/>
    <property type="match status" value="1"/>
</dbReference>
<feature type="site" description="Lowers pKa of active site Tyr" evidence="6">
    <location>
        <position position="88"/>
    </location>
</feature>
<evidence type="ECO:0000256" key="4">
    <source>
        <dbReference type="PIRSR" id="PIRSR000097-1"/>
    </source>
</evidence>
<dbReference type="AlphaFoldDB" id="A0A5C5G5A6"/>
<feature type="domain" description="NADP-dependent oxidoreductase" evidence="7">
    <location>
        <begin position="39"/>
        <end position="287"/>
    </location>
</feature>
<keyword evidence="3" id="KW-0560">Oxidoreductase</keyword>
<evidence type="ECO:0000259" key="7">
    <source>
        <dbReference type="Pfam" id="PF00248"/>
    </source>
</evidence>
<dbReference type="PANTHER" id="PTHR43827:SF3">
    <property type="entry name" value="NADP-DEPENDENT OXIDOREDUCTASE DOMAIN-CONTAINING PROTEIN"/>
    <property type="match status" value="1"/>
</dbReference>
<dbReference type="OrthoDB" id="416253at2759"/>
<organism evidence="8 9">
    <name type="scientific">Rhodotorula diobovata</name>
    <dbReference type="NCBI Taxonomy" id="5288"/>
    <lineage>
        <taxon>Eukaryota</taxon>
        <taxon>Fungi</taxon>
        <taxon>Dikarya</taxon>
        <taxon>Basidiomycota</taxon>
        <taxon>Pucciniomycotina</taxon>
        <taxon>Microbotryomycetes</taxon>
        <taxon>Sporidiobolales</taxon>
        <taxon>Sporidiobolaceae</taxon>
        <taxon>Rhodotorula</taxon>
    </lineage>
</organism>
<dbReference type="GO" id="GO:0016652">
    <property type="term" value="F:oxidoreductase activity, acting on NAD(P)H as acceptor"/>
    <property type="evidence" value="ECO:0007669"/>
    <property type="project" value="InterPro"/>
</dbReference>
<dbReference type="PIRSF" id="PIRSF000097">
    <property type="entry name" value="AKR"/>
    <property type="match status" value="1"/>
</dbReference>
<evidence type="ECO:0000313" key="8">
    <source>
        <dbReference type="EMBL" id="TNY23656.1"/>
    </source>
</evidence>
<evidence type="ECO:0000256" key="3">
    <source>
        <dbReference type="ARBA" id="ARBA00023002"/>
    </source>
</evidence>
<dbReference type="InterPro" id="IPR018170">
    <property type="entry name" value="Aldo/ket_reductase_CS"/>
</dbReference>
<dbReference type="InterPro" id="IPR020471">
    <property type="entry name" value="AKR"/>
</dbReference>
<keyword evidence="2" id="KW-0521">NADP</keyword>
<dbReference type="Pfam" id="PF00248">
    <property type="entry name" value="Aldo_ket_red"/>
    <property type="match status" value="1"/>
</dbReference>
<feature type="active site" description="Proton donor" evidence="4">
    <location>
        <position position="63"/>
    </location>
</feature>
<evidence type="ECO:0000256" key="5">
    <source>
        <dbReference type="PIRSR" id="PIRSR000097-2"/>
    </source>
</evidence>
<dbReference type="InterPro" id="IPR036812">
    <property type="entry name" value="NAD(P)_OxRdtase_dom_sf"/>
</dbReference>
<dbReference type="GO" id="GO:0016616">
    <property type="term" value="F:oxidoreductase activity, acting on the CH-OH group of donors, NAD or NADP as acceptor"/>
    <property type="evidence" value="ECO:0007669"/>
    <property type="project" value="UniProtKB-ARBA"/>
</dbReference>
<dbReference type="SUPFAM" id="SSF51430">
    <property type="entry name" value="NAD(P)-linked oxidoreductase"/>
    <property type="match status" value="1"/>
</dbReference>
<evidence type="ECO:0000313" key="9">
    <source>
        <dbReference type="Proteomes" id="UP000311382"/>
    </source>
</evidence>
<comment type="similarity">
    <text evidence="1">Belongs to the aldo/keto reductase family.</text>
</comment>
<name>A0A5C5G5A6_9BASI</name>
<dbReference type="Gene3D" id="3.20.20.100">
    <property type="entry name" value="NADP-dependent oxidoreductase domain"/>
    <property type="match status" value="1"/>
</dbReference>
<dbReference type="InterPro" id="IPR023210">
    <property type="entry name" value="NADP_OxRdtase_dom"/>
</dbReference>
<dbReference type="Proteomes" id="UP000311382">
    <property type="component" value="Unassembled WGS sequence"/>
</dbReference>
<accession>A0A5C5G5A6</accession>